<protein>
    <submittedName>
        <fullName evidence="7">Chloride channel protein</fullName>
    </submittedName>
</protein>
<dbReference type="EMBL" id="SUMB01000001">
    <property type="protein sequence ID" value="TJZ58946.1"/>
    <property type="molecule type" value="Genomic_DNA"/>
</dbReference>
<name>A0A4U0NVZ8_9ACTN</name>
<dbReference type="AlphaFoldDB" id="A0A4U0NVZ8"/>
<evidence type="ECO:0000256" key="3">
    <source>
        <dbReference type="ARBA" id="ARBA00022989"/>
    </source>
</evidence>
<dbReference type="InterPro" id="IPR014743">
    <property type="entry name" value="Cl-channel_core"/>
</dbReference>
<feature type="transmembrane region" description="Helical" evidence="6">
    <location>
        <begin position="165"/>
        <end position="193"/>
    </location>
</feature>
<dbReference type="Gene3D" id="1.10.3080.10">
    <property type="entry name" value="Clc chloride channel"/>
    <property type="match status" value="1"/>
</dbReference>
<dbReference type="InterPro" id="IPR050368">
    <property type="entry name" value="ClC-type_chloride_channel"/>
</dbReference>
<evidence type="ECO:0000256" key="5">
    <source>
        <dbReference type="SAM" id="MobiDB-lite"/>
    </source>
</evidence>
<evidence type="ECO:0000313" key="8">
    <source>
        <dbReference type="Proteomes" id="UP000308697"/>
    </source>
</evidence>
<evidence type="ECO:0000313" key="7">
    <source>
        <dbReference type="EMBL" id="TJZ58946.1"/>
    </source>
</evidence>
<proteinExistence type="predicted"/>
<feature type="compositionally biased region" description="Pro residues" evidence="5">
    <location>
        <begin position="445"/>
        <end position="470"/>
    </location>
</feature>
<feature type="transmembrane region" description="Helical" evidence="6">
    <location>
        <begin position="200"/>
        <end position="222"/>
    </location>
</feature>
<comment type="subcellular location">
    <subcellularLocation>
        <location evidence="1">Membrane</location>
        <topology evidence="1">Multi-pass membrane protein</topology>
    </subcellularLocation>
</comment>
<sequence>MSVGPAGPTGGASDTVPQDPHALLRTRGYLKLLVIAALIGVPICAAAFGFLALVGELEPLLYHDLPRSLGFAGTPTWWPLPLLAVAGTLVGLTVRYLPGHGGHEPADGLNVGGAPSLPSLPGIVLASLASLSFGAVLGPEAPLIALGGGLAVGVVRLLQRDVPAQAAAVIGAAGSFAAISALLGSPLLGAFLLMEASGLAGAMLGVVLVPGLLAAGIGALIFTGLGSWTGLGTYGLALHNVPPAASPTVPEFGWALVIGVVAAFAGAGVRRLALFLKRRVARRRVLASVGAGLVVGALAMLFAEVTDESPTEVLYSGESALGSLFGHTAGYSVGVLLLLVACKGLAYCTSLSAFRGGPIFPALFLGAAGGVALSHLPGLPVTSAFAMGMGAMSVAMLKLPMTAVLLATLLLGHPGLTVMPLVIVAVVVSYVVVSRLDGPADGAPQPAPPPPAQPGPPPAPGNAPRPAPAD</sequence>
<comment type="caution">
    <text evidence="7">The sequence shown here is derived from an EMBL/GenBank/DDBJ whole genome shotgun (WGS) entry which is preliminary data.</text>
</comment>
<reference evidence="7 8" key="1">
    <citation type="submission" date="2019-04" db="EMBL/GenBank/DDBJ databases">
        <title>Streptomyces piniterrae sp. nov., a heliquinomycin-producing actinomycete isolated from rhizosphere soil of Pinus yunnanensis.</title>
        <authorList>
            <person name="Zhuang X."/>
            <person name="Zhao J."/>
        </authorList>
    </citation>
    <scope>NUCLEOTIDE SEQUENCE [LARGE SCALE GENOMIC DNA]</scope>
    <source>
        <strain evidence="8">jys28</strain>
    </source>
</reference>
<feature type="transmembrane region" description="Helical" evidence="6">
    <location>
        <begin position="353"/>
        <end position="373"/>
    </location>
</feature>
<organism evidence="7 8">
    <name type="scientific">Streptomyces piniterrae</name>
    <dbReference type="NCBI Taxonomy" id="2571125"/>
    <lineage>
        <taxon>Bacteria</taxon>
        <taxon>Bacillati</taxon>
        <taxon>Actinomycetota</taxon>
        <taxon>Actinomycetes</taxon>
        <taxon>Kitasatosporales</taxon>
        <taxon>Streptomycetaceae</taxon>
        <taxon>Streptomyces</taxon>
    </lineage>
</organism>
<evidence type="ECO:0000256" key="1">
    <source>
        <dbReference type="ARBA" id="ARBA00004141"/>
    </source>
</evidence>
<dbReference type="Pfam" id="PF00654">
    <property type="entry name" value="Voltage_CLC"/>
    <property type="match status" value="1"/>
</dbReference>
<dbReference type="GO" id="GO:0015108">
    <property type="term" value="F:chloride transmembrane transporter activity"/>
    <property type="evidence" value="ECO:0007669"/>
    <property type="project" value="InterPro"/>
</dbReference>
<dbReference type="PRINTS" id="PR00762">
    <property type="entry name" value="CLCHANNEL"/>
</dbReference>
<dbReference type="GO" id="GO:0016020">
    <property type="term" value="C:membrane"/>
    <property type="evidence" value="ECO:0007669"/>
    <property type="project" value="UniProtKB-SubCell"/>
</dbReference>
<feature type="transmembrane region" description="Helical" evidence="6">
    <location>
        <begin position="323"/>
        <end position="341"/>
    </location>
</feature>
<feature type="transmembrane region" description="Helical" evidence="6">
    <location>
        <begin position="76"/>
        <end position="97"/>
    </location>
</feature>
<accession>A0A4U0NVZ8</accession>
<dbReference type="PANTHER" id="PTHR43427">
    <property type="entry name" value="CHLORIDE CHANNEL PROTEIN CLC-E"/>
    <property type="match status" value="1"/>
</dbReference>
<dbReference type="CDD" id="cd00400">
    <property type="entry name" value="Voltage_gated_ClC"/>
    <property type="match status" value="1"/>
</dbReference>
<feature type="transmembrane region" description="Helical" evidence="6">
    <location>
        <begin position="143"/>
        <end position="159"/>
    </location>
</feature>
<evidence type="ECO:0000256" key="6">
    <source>
        <dbReference type="SAM" id="Phobius"/>
    </source>
</evidence>
<feature type="region of interest" description="Disordered" evidence="5">
    <location>
        <begin position="440"/>
        <end position="470"/>
    </location>
</feature>
<dbReference type="Proteomes" id="UP000308697">
    <property type="component" value="Unassembled WGS sequence"/>
</dbReference>
<feature type="transmembrane region" description="Helical" evidence="6">
    <location>
        <begin position="32"/>
        <end position="55"/>
    </location>
</feature>
<feature type="transmembrane region" description="Helical" evidence="6">
    <location>
        <begin position="252"/>
        <end position="273"/>
    </location>
</feature>
<evidence type="ECO:0000256" key="2">
    <source>
        <dbReference type="ARBA" id="ARBA00022692"/>
    </source>
</evidence>
<keyword evidence="2 6" id="KW-0812">Transmembrane</keyword>
<feature type="transmembrane region" description="Helical" evidence="6">
    <location>
        <begin position="285"/>
        <end position="303"/>
    </location>
</feature>
<evidence type="ECO:0000256" key="4">
    <source>
        <dbReference type="ARBA" id="ARBA00023136"/>
    </source>
</evidence>
<feature type="transmembrane region" description="Helical" evidence="6">
    <location>
        <begin position="404"/>
        <end position="432"/>
    </location>
</feature>
<dbReference type="OrthoDB" id="2729535at2"/>
<dbReference type="InterPro" id="IPR001807">
    <property type="entry name" value="ClC"/>
</dbReference>
<keyword evidence="4 6" id="KW-0472">Membrane</keyword>
<keyword evidence="3 6" id="KW-1133">Transmembrane helix</keyword>
<dbReference type="SUPFAM" id="SSF81340">
    <property type="entry name" value="Clc chloride channel"/>
    <property type="match status" value="1"/>
</dbReference>
<feature type="transmembrane region" description="Helical" evidence="6">
    <location>
        <begin position="379"/>
        <end position="397"/>
    </location>
</feature>
<gene>
    <name evidence="7" type="ORF">FCH28_01970</name>
</gene>
<dbReference type="RefSeq" id="WP_136737898.1">
    <property type="nucleotide sequence ID" value="NZ_SUMB01000001.1"/>
</dbReference>
<keyword evidence="8" id="KW-1185">Reference proteome</keyword>